<dbReference type="PANTHER" id="PTHR43312:SF1">
    <property type="entry name" value="NADP-DEPENDENT OXIDOREDUCTASE DOMAIN-CONTAINING PROTEIN"/>
    <property type="match status" value="1"/>
</dbReference>
<accession>A0A2N0DG52</accession>
<dbReference type="CDD" id="cd19095">
    <property type="entry name" value="AKR_PA4992-like"/>
    <property type="match status" value="1"/>
</dbReference>
<gene>
    <name evidence="2" type="ORF">CWR43_04520</name>
</gene>
<dbReference type="InterPro" id="IPR006311">
    <property type="entry name" value="TAT_signal"/>
</dbReference>
<evidence type="ECO:0000313" key="3">
    <source>
        <dbReference type="Proteomes" id="UP000232164"/>
    </source>
</evidence>
<dbReference type="PANTHER" id="PTHR43312">
    <property type="entry name" value="D-THREO-ALDOSE 1-DEHYDROGENASE"/>
    <property type="match status" value="1"/>
</dbReference>
<reference evidence="2 3" key="2">
    <citation type="submission" date="2017-12" db="EMBL/GenBank/DDBJ databases">
        <title>Genome sequence of Rhizobium sullae HCNT1 isolated from Sulla coronaria nodules and featuring peculiar denitrification phenotypes.</title>
        <authorList>
            <person name="De Diego-Diaz B."/>
            <person name="Treu L."/>
            <person name="Campanaro S."/>
            <person name="Da Silva Duarte V."/>
            <person name="Basaglia M."/>
            <person name="Favaro L."/>
            <person name="Casella S."/>
            <person name="Squartini A."/>
        </authorList>
    </citation>
    <scope>NUCLEOTIDE SEQUENCE [LARGE SCALE GENOMIC DNA]</scope>
    <source>
        <strain evidence="2 3">HCNT1</strain>
    </source>
</reference>
<comment type="caution">
    <text evidence="2">The sequence shown here is derived from an EMBL/GenBank/DDBJ whole genome shotgun (WGS) entry which is preliminary data.</text>
</comment>
<reference evidence="2 3" key="1">
    <citation type="submission" date="2017-11" db="EMBL/GenBank/DDBJ databases">
        <authorList>
            <person name="Han C.G."/>
        </authorList>
    </citation>
    <scope>NUCLEOTIDE SEQUENCE [LARGE SCALE GENOMIC DNA]</scope>
    <source>
        <strain evidence="2 3">HCNT1</strain>
    </source>
</reference>
<dbReference type="Proteomes" id="UP000232164">
    <property type="component" value="Unassembled WGS sequence"/>
</dbReference>
<proteinExistence type="predicted"/>
<feature type="domain" description="NADP-dependent oxidoreductase" evidence="1">
    <location>
        <begin position="55"/>
        <end position="307"/>
    </location>
</feature>
<dbReference type="Gene3D" id="3.20.20.100">
    <property type="entry name" value="NADP-dependent oxidoreductase domain"/>
    <property type="match status" value="1"/>
</dbReference>
<dbReference type="PROSITE" id="PS51318">
    <property type="entry name" value="TAT"/>
    <property type="match status" value="1"/>
</dbReference>
<dbReference type="Pfam" id="PF00248">
    <property type="entry name" value="Aldo_ket_red"/>
    <property type="match status" value="1"/>
</dbReference>
<protein>
    <submittedName>
        <fullName evidence="2">Aldo/keto reductase</fullName>
    </submittedName>
</protein>
<dbReference type="InterPro" id="IPR053135">
    <property type="entry name" value="AKR2_Oxidoreductase"/>
</dbReference>
<evidence type="ECO:0000259" key="1">
    <source>
        <dbReference type="Pfam" id="PF00248"/>
    </source>
</evidence>
<dbReference type="STRING" id="1041146.GCA_000427985_05068"/>
<dbReference type="EMBL" id="PIQN01000003">
    <property type="protein sequence ID" value="PKA45073.1"/>
    <property type="molecule type" value="Genomic_DNA"/>
</dbReference>
<dbReference type="RefSeq" id="WP_100770523.1">
    <property type="nucleotide sequence ID" value="NZ_PIQN01000003.1"/>
</dbReference>
<name>A0A2N0DG52_RHISU</name>
<organism evidence="2 3">
    <name type="scientific">Rhizobium sullae</name>
    <name type="common">Rhizobium hedysari</name>
    <dbReference type="NCBI Taxonomy" id="50338"/>
    <lineage>
        <taxon>Bacteria</taxon>
        <taxon>Pseudomonadati</taxon>
        <taxon>Pseudomonadota</taxon>
        <taxon>Alphaproteobacteria</taxon>
        <taxon>Hyphomicrobiales</taxon>
        <taxon>Rhizobiaceae</taxon>
        <taxon>Rhizobium/Agrobacterium group</taxon>
        <taxon>Rhizobium</taxon>
    </lineage>
</organism>
<evidence type="ECO:0000313" key="2">
    <source>
        <dbReference type="EMBL" id="PKA45073.1"/>
    </source>
</evidence>
<dbReference type="SUPFAM" id="SSF51430">
    <property type="entry name" value="NAD(P)-linked oxidoreductase"/>
    <property type="match status" value="1"/>
</dbReference>
<dbReference type="AlphaFoldDB" id="A0A2N0DG52"/>
<sequence length="345" mass="38824">MRRVHRRTILQAAGAAIGATAVGSIGGGHAFTQATADRSIIRRAIPKTREEIPVVGLGTFETFDVLPGEPRAHIREIMRRFHEAGGRVVDTSPLYGMSEVSVGDFATELGIADDLFITNKTWTTGEWLSDESHSEAQFRRSMERLWRSRMDVQQVHSLENVDQVLHTLRRWKSEGRVRYIGVTQWSPEYYDTMERLIRSGDLDFVQVNYTIFSRQAEARILPACADNGVAVQVNIPFEKARLFTCVEGRPLPEFAAEFGAKSWAQFFLKFIIAHPAVTNVIPATSNPDHLTDNVGALYGNLPDEAMRARMVRQMESIKGFANTLRQPPYPGKNYGGVVTWPFRRS</sequence>
<dbReference type="InterPro" id="IPR023210">
    <property type="entry name" value="NADP_OxRdtase_dom"/>
</dbReference>
<dbReference type="InterPro" id="IPR036812">
    <property type="entry name" value="NAD(P)_OxRdtase_dom_sf"/>
</dbReference>